<gene>
    <name evidence="2" type="ORF">PR001_g1243</name>
</gene>
<proteinExistence type="predicted"/>
<dbReference type="EMBL" id="QXFV01000037">
    <property type="protein sequence ID" value="KAE9051640.1"/>
    <property type="molecule type" value="Genomic_DNA"/>
</dbReference>
<feature type="compositionally biased region" description="Basic and acidic residues" evidence="1">
    <location>
        <begin position="70"/>
        <end position="80"/>
    </location>
</feature>
<dbReference type="SUPFAM" id="SSF48452">
    <property type="entry name" value="TPR-like"/>
    <property type="match status" value="1"/>
</dbReference>
<dbReference type="InterPro" id="IPR011990">
    <property type="entry name" value="TPR-like_helical_dom_sf"/>
</dbReference>
<sequence length="698" mass="75369">MAAGGRRASRMDVQTMYPNFYAEQHKHHVQENSSMAVTHKRQEGSGEITRHGTAARPPSRNGLAQLQPRLDQHNYGDHTPARQNEASSVERPRCSKRAIPPISASRSSNQLEGEPTLNNNEELAGTTSSSLRPPSRQVALRGELCLSSPAWDDGNSSDKTGISPRLRPLPFPTALAGSARSLLEATTTRLTSSKDGQSLENLVLNARPRTRYARRELHRQGSARALARISTAPTTLRQQTLDGTSVTAWGAASLGSSRSASTLHGHSSSAGLKRRPPSRQAIQTSVVGIMEAVLPGTGLDDGPDDEEEDTNFFLTELEAAARAASAAAAAKLRVLARHIALGSFLLYGNPPVFVAAIQHFTKALKAVQPSQDPELPTNSESPARLALASLLHHHRGVALRELVVVSASTTSKAAVACTKHAFEAQRHALELAQRAQDLRLQARAAKTMGLLLLDAHAYASALTHQQEALQIALEEKDRELEARVYANLGNLALAQVNFGHALSCHHRDLHLCSSKVLDCRLGRARAHRNLSIVYAKLHRRDLQVKHEKEAHDADQNAYLNDIVTHQGTSAGNICFQPSSDIDPALVDLVAQNLAEIVRGLSAQPTPGSTVENNEDDSISSALENEWRTAGVDLEAAIAALSTGTQVETPTQIRESRLTSPPKSLTALSRHVSIRINNYSSAGSLTQPEEPLHVQSQEP</sequence>
<dbReference type="Proteomes" id="UP000429607">
    <property type="component" value="Unassembled WGS sequence"/>
</dbReference>
<organism evidence="2 3">
    <name type="scientific">Phytophthora rubi</name>
    <dbReference type="NCBI Taxonomy" id="129364"/>
    <lineage>
        <taxon>Eukaryota</taxon>
        <taxon>Sar</taxon>
        <taxon>Stramenopiles</taxon>
        <taxon>Oomycota</taxon>
        <taxon>Peronosporomycetes</taxon>
        <taxon>Peronosporales</taxon>
        <taxon>Peronosporaceae</taxon>
        <taxon>Phytophthora</taxon>
    </lineage>
</organism>
<evidence type="ECO:0008006" key="4">
    <source>
        <dbReference type="Google" id="ProtNLM"/>
    </source>
</evidence>
<evidence type="ECO:0000313" key="2">
    <source>
        <dbReference type="EMBL" id="KAE9051640.1"/>
    </source>
</evidence>
<evidence type="ECO:0000256" key="1">
    <source>
        <dbReference type="SAM" id="MobiDB-lite"/>
    </source>
</evidence>
<feature type="region of interest" description="Disordered" evidence="1">
    <location>
        <begin position="257"/>
        <end position="279"/>
    </location>
</feature>
<reference evidence="2 3" key="1">
    <citation type="submission" date="2018-09" db="EMBL/GenBank/DDBJ databases">
        <title>Genomic investigation of the strawberry pathogen Phytophthora fragariae indicates pathogenicity is determined by transcriptional variation in three key races.</title>
        <authorList>
            <person name="Adams T.M."/>
            <person name="Armitage A.D."/>
            <person name="Sobczyk M.K."/>
            <person name="Bates H.J."/>
            <person name="Dunwell J.M."/>
            <person name="Nellist C.F."/>
            <person name="Harrison R.J."/>
        </authorList>
    </citation>
    <scope>NUCLEOTIDE SEQUENCE [LARGE SCALE GENOMIC DNA]</scope>
    <source>
        <strain evidence="2 3">SCRP249</strain>
    </source>
</reference>
<dbReference type="PANTHER" id="PTHR10098:SF108">
    <property type="entry name" value="TETRATRICOPEPTIDE REPEAT PROTEIN 28"/>
    <property type="match status" value="1"/>
</dbReference>
<dbReference type="AlphaFoldDB" id="A0A6A3P170"/>
<comment type="caution">
    <text evidence="2">The sequence shown here is derived from an EMBL/GenBank/DDBJ whole genome shotgun (WGS) entry which is preliminary data.</text>
</comment>
<evidence type="ECO:0000313" key="3">
    <source>
        <dbReference type="Proteomes" id="UP000429607"/>
    </source>
</evidence>
<accession>A0A6A3P170</accession>
<feature type="compositionally biased region" description="Basic and acidic residues" evidence="1">
    <location>
        <begin position="40"/>
        <end position="50"/>
    </location>
</feature>
<feature type="region of interest" description="Disordered" evidence="1">
    <location>
        <begin position="679"/>
        <end position="698"/>
    </location>
</feature>
<feature type="region of interest" description="Disordered" evidence="1">
    <location>
        <begin position="28"/>
        <end position="168"/>
    </location>
</feature>
<name>A0A6A3P170_9STRA</name>
<dbReference type="Gene3D" id="1.25.40.10">
    <property type="entry name" value="Tetratricopeptide repeat domain"/>
    <property type="match status" value="1"/>
</dbReference>
<dbReference type="PANTHER" id="PTHR10098">
    <property type="entry name" value="RAPSYN-RELATED"/>
    <property type="match status" value="1"/>
</dbReference>
<protein>
    <recommendedName>
        <fullName evidence="4">MalT-like TPR region domain-containing protein</fullName>
    </recommendedName>
</protein>
<feature type="compositionally biased region" description="Polar residues" evidence="1">
    <location>
        <begin position="104"/>
        <end position="132"/>
    </location>
</feature>